<feature type="chain" id="PRO_5013021253" evidence="5">
    <location>
        <begin position="36"/>
        <end position="1885"/>
    </location>
</feature>
<name>A0A1Q2M9B1_9GAMM</name>
<dbReference type="KEGG" id="maga:Mag101_15425"/>
<dbReference type="EMBL" id="CP019650">
    <property type="protein sequence ID" value="AQQ68867.1"/>
    <property type="molecule type" value="Genomic_DNA"/>
</dbReference>
<dbReference type="SMART" id="SM00635">
    <property type="entry name" value="BID_2"/>
    <property type="match status" value="1"/>
</dbReference>
<proteinExistence type="predicted"/>
<accession>A0A1Q2M9B1</accession>
<dbReference type="OrthoDB" id="338827at2"/>
<dbReference type="Pfam" id="PF07627">
    <property type="entry name" value="PSCyt3"/>
    <property type="match status" value="1"/>
</dbReference>
<dbReference type="InterPro" id="IPR036909">
    <property type="entry name" value="Cyt_c-like_dom_sf"/>
</dbReference>
<evidence type="ECO:0000256" key="5">
    <source>
        <dbReference type="SAM" id="SignalP"/>
    </source>
</evidence>
<evidence type="ECO:0000259" key="6">
    <source>
        <dbReference type="PROSITE" id="PS51007"/>
    </source>
</evidence>
<dbReference type="InterPro" id="IPR011478">
    <property type="entry name" value="DUF1585"/>
</dbReference>
<dbReference type="InterPro" id="IPR011041">
    <property type="entry name" value="Quinoprot_gluc/sorb_DH_b-prop"/>
</dbReference>
<evidence type="ECO:0000256" key="4">
    <source>
        <dbReference type="PROSITE-ProRule" id="PRU00433"/>
    </source>
</evidence>
<dbReference type="InterPro" id="IPR031965">
    <property type="entry name" value="CBM26"/>
</dbReference>
<dbReference type="Pfam" id="PF07637">
    <property type="entry name" value="PSD5"/>
    <property type="match status" value="1"/>
</dbReference>
<dbReference type="Proteomes" id="UP000188219">
    <property type="component" value="Chromosome"/>
</dbReference>
<dbReference type="Pfam" id="PF07995">
    <property type="entry name" value="GSDH"/>
    <property type="match status" value="1"/>
</dbReference>
<feature type="signal peptide" evidence="5">
    <location>
        <begin position="1"/>
        <end position="35"/>
    </location>
</feature>
<dbReference type="eggNOG" id="COG1520">
    <property type="taxonomic scope" value="Bacteria"/>
</dbReference>
<dbReference type="PANTHER" id="PTHR19328:SF75">
    <property type="entry name" value="ALDOSE SUGAR DEHYDROGENASE YLII"/>
    <property type="match status" value="1"/>
</dbReference>
<keyword evidence="2 4" id="KW-0479">Metal-binding</keyword>
<feature type="domain" description="Cytochrome c" evidence="6">
    <location>
        <begin position="1305"/>
        <end position="1422"/>
    </location>
</feature>
<dbReference type="Gene3D" id="2.60.40.1080">
    <property type="match status" value="2"/>
</dbReference>
<protein>
    <submittedName>
        <fullName evidence="7">Glucose dehydrogenase</fullName>
    </submittedName>
</protein>
<dbReference type="InterPro" id="IPR003343">
    <property type="entry name" value="Big_2"/>
</dbReference>
<dbReference type="GO" id="GO:0020037">
    <property type="term" value="F:heme binding"/>
    <property type="evidence" value="ECO:0007669"/>
    <property type="project" value="InterPro"/>
</dbReference>
<dbReference type="GO" id="GO:0009055">
    <property type="term" value="F:electron transfer activity"/>
    <property type="evidence" value="ECO:0007669"/>
    <property type="project" value="InterPro"/>
</dbReference>
<dbReference type="Gene3D" id="2.120.10.30">
    <property type="entry name" value="TolB, C-terminal domain"/>
    <property type="match status" value="1"/>
</dbReference>
<dbReference type="RefSeq" id="WP_077406996.1">
    <property type="nucleotide sequence ID" value="NZ_CP019650.1"/>
</dbReference>
<gene>
    <name evidence="7" type="ORF">Mag101_15425</name>
</gene>
<keyword evidence="1 4" id="KW-0349">Heme</keyword>
<dbReference type="InterPro" id="IPR013039">
    <property type="entry name" value="DUF1588"/>
</dbReference>
<dbReference type="InterPro" id="IPR012938">
    <property type="entry name" value="Glc/Sorbosone_DH"/>
</dbReference>
<evidence type="ECO:0000256" key="1">
    <source>
        <dbReference type="ARBA" id="ARBA00022617"/>
    </source>
</evidence>
<dbReference type="InterPro" id="IPR013783">
    <property type="entry name" value="Ig-like_fold"/>
</dbReference>
<dbReference type="eggNOG" id="COG2133">
    <property type="taxonomic scope" value="Bacteria"/>
</dbReference>
<dbReference type="InterPro" id="IPR013036">
    <property type="entry name" value="DUF1587"/>
</dbReference>
<dbReference type="Gene3D" id="2.60.40.10">
    <property type="entry name" value="Immunoglobulins"/>
    <property type="match status" value="2"/>
</dbReference>
<evidence type="ECO:0000256" key="2">
    <source>
        <dbReference type="ARBA" id="ARBA00022723"/>
    </source>
</evidence>
<dbReference type="SUPFAM" id="SSF50952">
    <property type="entry name" value="Soluble quinoprotein glucose dehydrogenase"/>
    <property type="match status" value="1"/>
</dbReference>
<dbReference type="GO" id="GO:0046872">
    <property type="term" value="F:metal ion binding"/>
    <property type="evidence" value="ECO:0007669"/>
    <property type="project" value="UniProtKB-KW"/>
</dbReference>
<reference evidence="7" key="1">
    <citation type="submission" date="2017-02" db="EMBL/GenBank/DDBJ databases">
        <title>Genome of Microbulbifer agarilyticus GP101.</title>
        <authorList>
            <person name="Jung J."/>
            <person name="Bae S.S."/>
            <person name="Baek K."/>
        </authorList>
    </citation>
    <scope>NUCLEOTIDE SEQUENCE [LARGE SCALE GENOMIC DNA]</scope>
    <source>
        <strain evidence="7">GP101</strain>
    </source>
</reference>
<dbReference type="Pfam" id="PF00034">
    <property type="entry name" value="Cytochrom_C"/>
    <property type="match status" value="1"/>
</dbReference>
<dbReference type="STRING" id="260552.Mag101_15425"/>
<dbReference type="Pfam" id="PF07624">
    <property type="entry name" value="PSD2"/>
    <property type="match status" value="1"/>
</dbReference>
<dbReference type="InterPro" id="IPR013043">
    <property type="entry name" value="DUF1595"/>
</dbReference>
<keyword evidence="3 4" id="KW-0408">Iron</keyword>
<organism evidence="7 8">
    <name type="scientific">Microbulbifer agarilyticus</name>
    <dbReference type="NCBI Taxonomy" id="260552"/>
    <lineage>
        <taxon>Bacteria</taxon>
        <taxon>Pseudomonadati</taxon>
        <taxon>Pseudomonadota</taxon>
        <taxon>Gammaproteobacteria</taxon>
        <taxon>Cellvibrionales</taxon>
        <taxon>Microbulbiferaceae</taxon>
        <taxon>Microbulbifer</taxon>
    </lineage>
</organism>
<keyword evidence="5" id="KW-0732">Signal</keyword>
<dbReference type="Gene3D" id="1.10.760.10">
    <property type="entry name" value="Cytochrome c-like domain"/>
    <property type="match status" value="1"/>
</dbReference>
<evidence type="ECO:0000313" key="8">
    <source>
        <dbReference type="Proteomes" id="UP000188219"/>
    </source>
</evidence>
<dbReference type="InterPro" id="IPR009056">
    <property type="entry name" value="Cyt_c-like_dom"/>
</dbReference>
<dbReference type="InterPro" id="IPR013042">
    <property type="entry name" value="DUF1592"/>
</dbReference>
<dbReference type="Pfam" id="PF16738">
    <property type="entry name" value="CBM26"/>
    <property type="match status" value="2"/>
</dbReference>
<keyword evidence="8" id="KW-1185">Reference proteome</keyword>
<dbReference type="Pfam" id="PF07631">
    <property type="entry name" value="PSD4"/>
    <property type="match status" value="1"/>
</dbReference>
<dbReference type="Pfam" id="PF07626">
    <property type="entry name" value="PSD3"/>
    <property type="match status" value="1"/>
</dbReference>
<evidence type="ECO:0000313" key="7">
    <source>
        <dbReference type="EMBL" id="AQQ68867.1"/>
    </source>
</evidence>
<dbReference type="InterPro" id="IPR011042">
    <property type="entry name" value="6-blade_b-propeller_TolB-like"/>
</dbReference>
<dbReference type="PROSITE" id="PS51007">
    <property type="entry name" value="CYTC"/>
    <property type="match status" value="1"/>
</dbReference>
<dbReference type="PANTHER" id="PTHR19328">
    <property type="entry name" value="HEDGEHOG-INTERACTING PROTEIN"/>
    <property type="match status" value="1"/>
</dbReference>
<dbReference type="SUPFAM" id="SSF46626">
    <property type="entry name" value="Cytochrome c"/>
    <property type="match status" value="1"/>
</dbReference>
<evidence type="ECO:0000256" key="3">
    <source>
        <dbReference type="ARBA" id="ARBA00023004"/>
    </source>
</evidence>
<sequence length="1885" mass="204851">MISIPSTAGVPHSVASVCLRVFFALALLFPLSASAQTWSEAWFRGTPNNWGTTAMEYDAGEGVWFTEQTFDAANPRFKISHYQNWDEAYPDNDYQVTNGRYRITFNDASKAITVTEVVEQQPENSPASICFDNPQNYADPHIYFWNPQPGGSVNNLPGWPGNAMTASGEYFCYDFTPHLNGGVMPESLSVIFNNNGAPQTTDLTYDGNPCYVQNQWMTADACGLDSEPVVDLPPTTRPLLEQPLNFPITGNVTGGSYRFEIAYPNLQGQFMSPVMVISDGINDSMYVVDKSGSIFIFPNRENVAPAEVNTLLNIDNEVRNYHEQGLLSMAFDPNYASNGYIYIYYIHGTDDNERAPDGSYGDAILARWTVDNPSNPTQVVANSNVEILRIPQRGPDHKGGMMQFHPEDNNLYLGVGDGAYGHSATMSYPEDPRTNNGAQETDNLLGAFIRIKPLAQPVDGKYYEIPADNPFVGVPGFREEIWSYGHRNPWRWSFDTEAPYTMWETEVGQAGFEEVNLIEKGKNYGWPVCEGTNNRGDLGGDPAKNCSTDFEPPRDGYAHPTGYSIIGGVVYRGNSLPGLSGRFVFGDYVTKRIWSIVDGEAKELISEAFPENIASFGTDLSGETLLVSTYGVEYGGQSTIYKVVDDDAQSAVIPATLSATGLFADVQNLVPVTGVLEYDLNTDGWFDGSDTRHFIALPNDSQITFDGTNNWDLPIGSVLVKHQSIATAGNPAKPFTTSVLFRQDTGNWQAANYYWNSDGSDADLVTESLTVMDGGIENRQRAVQSAADCGSCHIGSGSREPLAVHTRQLNKNFQYGEGAETIANQLDVFNNIALFTQNIGGADTHGSFVDAEDTSADLDERARTYLDTNCSHCHASGFMDLQYDTPLGEMRLVNVETTGGAARLRPFDHASSLVYIYQTTDNNRMPKGTLYTNPVAEALFRNWIDSVNAQQVGIVVNADDNRLNAGDALSVDVLALYDNGFTVPVDVAPSVTSSNSSIVAVESVNQSAIVLRAGTTENGTATITVQQGGFTETLNVEVTGIEVSITKLEIAPGNVALDSSRQLVAYGVRADGTRANVFGQVAWSVTSGPATIDQSGLVTRNAQGAVTVQAVLGEFTATATLEEGFNGIAVRYDNPEGWEQVFVHLWVTVNGQDQGLTQWPGLLMSGPDAEGWWSHSVDEADLENGEVNLVFNSGNGQQTGDQRNINESSSFVGGAWEPWVPEAPVGGDTSRVSVIGGTTADGERDYAIGSVITVNADAAPLGTEFGGWSGDAAPYIVGDPSQPQVQLLIPQHDLSLVALFPSSNNDYEAGQNFYAAQCANCHGDQGQGDVAPALAGTGSNWDLNVLTQYIEDFMPMDATASCAGDQPGACAYETARLIVDEAWSTSSCSGNDCDGSNLDARNMRLLTREEYLNSVSDVFGIAFDESVMGPVPADGLFRNFDTASFLTAGNDRTLGYEQVSEQVADMAVSQFGFNSLIDGCGDNRCVVDTLGFRLFRRPLTTQEIDRYTGLYTSEDDGRLVVQAMLMSPYFMYRSELGELDGATGLYRLNNYEIATLLSYTFWVTTPDDTLLLAASDANFDVAAQVDRLLADPRAERGLRRFISGWLINNQYPFPAISSADLISAFKEETVGFVLDNIRGNNAFSELLSANYTWANGELAAHYGLENTNGDWSIRNFPNGDARSGTGLLGHGSFLASRTSTVNPAPIKRGVYVREVLMCQEFPPPAAADFNVVFEDSDSNREATARHTSDPACAACHQFIDGVGFGFERFGSDALYRTIETIGTGEQREIDDSGSIKSLYSAATVLDPASESYDFYSVPELASLIASSDQGEACFARQFYRYVVGREEGTSDDLIIHAVSEDLRNGGGMRDMLRTLVLSDAFTLRR</sequence>